<name>A0A226D6G5_FOLCA</name>
<proteinExistence type="predicted"/>
<reference evidence="2 3" key="1">
    <citation type="submission" date="2015-12" db="EMBL/GenBank/DDBJ databases">
        <title>The genome of Folsomia candida.</title>
        <authorList>
            <person name="Faddeeva A."/>
            <person name="Derks M.F."/>
            <person name="Anvar Y."/>
            <person name="Smit S."/>
            <person name="Van Straalen N."/>
            <person name="Roelofs D."/>
        </authorList>
    </citation>
    <scope>NUCLEOTIDE SEQUENCE [LARGE SCALE GENOMIC DNA]</scope>
    <source>
        <strain evidence="2 3">VU population</strain>
        <tissue evidence="2">Whole body</tissue>
    </source>
</reference>
<feature type="transmembrane region" description="Helical" evidence="1">
    <location>
        <begin position="260"/>
        <end position="283"/>
    </location>
</feature>
<feature type="transmembrane region" description="Helical" evidence="1">
    <location>
        <begin position="6"/>
        <end position="27"/>
    </location>
</feature>
<keyword evidence="1" id="KW-1133">Transmembrane helix</keyword>
<gene>
    <name evidence="2" type="ORF">Fcan01_24568</name>
</gene>
<keyword evidence="1" id="KW-0812">Transmembrane</keyword>
<comment type="caution">
    <text evidence="2">The sequence shown here is derived from an EMBL/GenBank/DDBJ whole genome shotgun (WGS) entry which is preliminary data.</text>
</comment>
<protein>
    <submittedName>
        <fullName evidence="2">Uncharacterized protein</fullName>
    </submittedName>
</protein>
<feature type="transmembrane region" description="Helical" evidence="1">
    <location>
        <begin position="295"/>
        <end position="317"/>
    </location>
</feature>
<keyword evidence="1" id="KW-0472">Membrane</keyword>
<dbReference type="EMBL" id="LNIX01000032">
    <property type="protein sequence ID" value="OXA40799.1"/>
    <property type="molecule type" value="Genomic_DNA"/>
</dbReference>
<dbReference type="Proteomes" id="UP000198287">
    <property type="component" value="Unassembled WGS sequence"/>
</dbReference>
<organism evidence="2 3">
    <name type="scientific">Folsomia candida</name>
    <name type="common">Springtail</name>
    <dbReference type="NCBI Taxonomy" id="158441"/>
    <lineage>
        <taxon>Eukaryota</taxon>
        <taxon>Metazoa</taxon>
        <taxon>Ecdysozoa</taxon>
        <taxon>Arthropoda</taxon>
        <taxon>Hexapoda</taxon>
        <taxon>Collembola</taxon>
        <taxon>Entomobryomorpha</taxon>
        <taxon>Isotomoidea</taxon>
        <taxon>Isotomidae</taxon>
        <taxon>Proisotominae</taxon>
        <taxon>Folsomia</taxon>
    </lineage>
</organism>
<sequence>MYSRRALLLIYVILGVSSYLGVSPIRFDISSKRFYSTKWSLVFCRLTTILSIVQILFSTYCLYSFPKLSKPNEIFTFNMIYIVTMCQIIAIICFLLLSIRGDAIARIMTQVLRHAKFIESTWCSFTTLEEFRAYPTQLILETFFCLCLFTGIAASFVTSSAIVLHEILPNNWISLISKKYWNGPMIWANRLTEAYLITISSTGVATVCSVITFQLAFAYPFHTQFCINPKSGRSITLPEFSSVDILPLEYRKFEQLHNHYMPIFGPVIVPFQSFVMQFCLFSNWTLLHYWDTLGILRLVLILMEVGLITIWIIILEFGGRFYETSKRNKESWRQFSGQSKFVRKWRKSVRYLYVGLAGYNVIKRLSVLKFLKGIIRGTFRILLTFNN</sequence>
<accession>A0A226D6G5</accession>
<feature type="transmembrane region" description="Helical" evidence="1">
    <location>
        <begin position="138"/>
        <end position="164"/>
    </location>
</feature>
<evidence type="ECO:0000313" key="3">
    <source>
        <dbReference type="Proteomes" id="UP000198287"/>
    </source>
</evidence>
<evidence type="ECO:0000256" key="1">
    <source>
        <dbReference type="SAM" id="Phobius"/>
    </source>
</evidence>
<feature type="transmembrane region" description="Helical" evidence="1">
    <location>
        <begin position="194"/>
        <end position="221"/>
    </location>
</feature>
<evidence type="ECO:0000313" key="2">
    <source>
        <dbReference type="EMBL" id="OXA40799.1"/>
    </source>
</evidence>
<feature type="transmembrane region" description="Helical" evidence="1">
    <location>
        <begin position="39"/>
        <end position="65"/>
    </location>
</feature>
<dbReference type="AlphaFoldDB" id="A0A226D6G5"/>
<keyword evidence="3" id="KW-1185">Reference proteome</keyword>
<feature type="transmembrane region" description="Helical" evidence="1">
    <location>
        <begin position="77"/>
        <end position="99"/>
    </location>
</feature>